<keyword evidence="1 3" id="KW-0147">Chitin-binding</keyword>
<keyword evidence="3" id="KW-1015">Disulfide bond</keyword>
<evidence type="ECO:0000313" key="6">
    <source>
        <dbReference type="Proteomes" id="UP000184383"/>
    </source>
</evidence>
<sequence>SGSSDDYCGTNCDPNYGSCSNSGSNSKTISQNGLCGVQGGATCLGSTFGQCCSINGDCGSTDEYCGSNCDPKYGSCTSSTTTAA</sequence>
<dbReference type="InterPro" id="IPR036861">
    <property type="entry name" value="Endochitinase-like_sf"/>
</dbReference>
<evidence type="ECO:0000256" key="2">
    <source>
        <dbReference type="ARBA" id="ARBA00023026"/>
    </source>
</evidence>
<keyword evidence="6" id="KW-1185">Reference proteome</keyword>
<evidence type="ECO:0000313" key="5">
    <source>
        <dbReference type="EMBL" id="OJJ36370.1"/>
    </source>
</evidence>
<dbReference type="InterPro" id="IPR001002">
    <property type="entry name" value="Chitin-bd_1"/>
</dbReference>
<dbReference type="GO" id="GO:0008061">
    <property type="term" value="F:chitin binding"/>
    <property type="evidence" value="ECO:0007669"/>
    <property type="project" value="UniProtKB-UniRule"/>
</dbReference>
<evidence type="ECO:0000259" key="4">
    <source>
        <dbReference type="PROSITE" id="PS50941"/>
    </source>
</evidence>
<feature type="domain" description="Chitin-binding type-1" evidence="4">
    <location>
        <begin position="32"/>
        <end position="78"/>
    </location>
</feature>
<dbReference type="GeneID" id="63743776"/>
<dbReference type="RefSeq" id="XP_040690046.1">
    <property type="nucleotide sequence ID" value="XM_040827928.1"/>
</dbReference>
<dbReference type="EMBL" id="KV878211">
    <property type="protein sequence ID" value="OJJ36370.1"/>
    <property type="molecule type" value="Genomic_DNA"/>
</dbReference>
<dbReference type="AlphaFoldDB" id="A0A1L9RN52"/>
<dbReference type="SUPFAM" id="SSF57016">
    <property type="entry name" value="Plant lectins/antimicrobial peptides"/>
    <property type="match status" value="1"/>
</dbReference>
<evidence type="ECO:0000256" key="1">
    <source>
        <dbReference type="ARBA" id="ARBA00022669"/>
    </source>
</evidence>
<dbReference type="VEuPathDB" id="FungiDB:ASPWEDRAFT_107897"/>
<dbReference type="STRING" id="1073089.A0A1L9RN52"/>
<feature type="non-terminal residue" evidence="5">
    <location>
        <position position="1"/>
    </location>
</feature>
<keyword evidence="2" id="KW-0843">Virulence</keyword>
<feature type="disulfide bond" evidence="3">
    <location>
        <begin position="51"/>
        <end position="65"/>
    </location>
</feature>
<reference evidence="6" key="1">
    <citation type="journal article" date="2017" name="Genome Biol.">
        <title>Comparative genomics reveals high biological diversity and specific adaptations in the industrially and medically important fungal genus Aspergillus.</title>
        <authorList>
            <person name="de Vries R.P."/>
            <person name="Riley R."/>
            <person name="Wiebenga A."/>
            <person name="Aguilar-Osorio G."/>
            <person name="Amillis S."/>
            <person name="Uchima C.A."/>
            <person name="Anderluh G."/>
            <person name="Asadollahi M."/>
            <person name="Askin M."/>
            <person name="Barry K."/>
            <person name="Battaglia E."/>
            <person name="Bayram O."/>
            <person name="Benocci T."/>
            <person name="Braus-Stromeyer S.A."/>
            <person name="Caldana C."/>
            <person name="Canovas D."/>
            <person name="Cerqueira G.C."/>
            <person name="Chen F."/>
            <person name="Chen W."/>
            <person name="Choi C."/>
            <person name="Clum A."/>
            <person name="Dos Santos R.A."/>
            <person name="Damasio A.R."/>
            <person name="Diallinas G."/>
            <person name="Emri T."/>
            <person name="Fekete E."/>
            <person name="Flipphi M."/>
            <person name="Freyberg S."/>
            <person name="Gallo A."/>
            <person name="Gournas C."/>
            <person name="Habgood R."/>
            <person name="Hainaut M."/>
            <person name="Harispe M.L."/>
            <person name="Henrissat B."/>
            <person name="Hilden K.S."/>
            <person name="Hope R."/>
            <person name="Hossain A."/>
            <person name="Karabika E."/>
            <person name="Karaffa L."/>
            <person name="Karanyi Z."/>
            <person name="Krasevec N."/>
            <person name="Kuo A."/>
            <person name="Kusch H."/>
            <person name="LaButti K."/>
            <person name="Lagendijk E.L."/>
            <person name="Lapidus A."/>
            <person name="Levasseur A."/>
            <person name="Lindquist E."/>
            <person name="Lipzen A."/>
            <person name="Logrieco A.F."/>
            <person name="MacCabe A."/>
            <person name="Maekelae M.R."/>
            <person name="Malavazi I."/>
            <person name="Melin P."/>
            <person name="Meyer V."/>
            <person name="Mielnichuk N."/>
            <person name="Miskei M."/>
            <person name="Molnar A.P."/>
            <person name="Mule G."/>
            <person name="Ngan C.Y."/>
            <person name="Orejas M."/>
            <person name="Orosz E."/>
            <person name="Ouedraogo J.P."/>
            <person name="Overkamp K.M."/>
            <person name="Park H.-S."/>
            <person name="Perrone G."/>
            <person name="Piumi F."/>
            <person name="Punt P.J."/>
            <person name="Ram A.F."/>
            <person name="Ramon A."/>
            <person name="Rauscher S."/>
            <person name="Record E."/>
            <person name="Riano-Pachon D.M."/>
            <person name="Robert V."/>
            <person name="Roehrig J."/>
            <person name="Ruller R."/>
            <person name="Salamov A."/>
            <person name="Salih N.S."/>
            <person name="Samson R.A."/>
            <person name="Sandor E."/>
            <person name="Sanguinetti M."/>
            <person name="Schuetze T."/>
            <person name="Sepcic K."/>
            <person name="Shelest E."/>
            <person name="Sherlock G."/>
            <person name="Sophianopoulou V."/>
            <person name="Squina F.M."/>
            <person name="Sun H."/>
            <person name="Susca A."/>
            <person name="Todd R.B."/>
            <person name="Tsang A."/>
            <person name="Unkles S.E."/>
            <person name="van de Wiele N."/>
            <person name="van Rossen-Uffink D."/>
            <person name="Oliveira J.V."/>
            <person name="Vesth T.C."/>
            <person name="Visser J."/>
            <person name="Yu J.-H."/>
            <person name="Zhou M."/>
            <person name="Andersen M.R."/>
            <person name="Archer D.B."/>
            <person name="Baker S.E."/>
            <person name="Benoit I."/>
            <person name="Brakhage A.A."/>
            <person name="Braus G.H."/>
            <person name="Fischer R."/>
            <person name="Frisvad J.C."/>
            <person name="Goldman G.H."/>
            <person name="Houbraken J."/>
            <person name="Oakley B."/>
            <person name="Pocsi I."/>
            <person name="Scazzocchio C."/>
            <person name="Seiboth B."/>
            <person name="vanKuyk P.A."/>
            <person name="Wortman J."/>
            <person name="Dyer P.S."/>
            <person name="Grigoriev I.V."/>
        </authorList>
    </citation>
    <scope>NUCLEOTIDE SEQUENCE [LARGE SCALE GENOMIC DNA]</scope>
    <source>
        <strain evidence="6">DTO 134E9</strain>
    </source>
</reference>
<name>A0A1L9RN52_ASPWE</name>
<dbReference type="Proteomes" id="UP000184383">
    <property type="component" value="Unassembled WGS sequence"/>
</dbReference>
<proteinExistence type="predicted"/>
<accession>A0A1L9RN52</accession>
<gene>
    <name evidence="5" type="ORF">ASPWEDRAFT_107897</name>
</gene>
<dbReference type="Gene3D" id="3.30.60.10">
    <property type="entry name" value="Endochitinase-like"/>
    <property type="match status" value="1"/>
</dbReference>
<protein>
    <recommendedName>
        <fullName evidence="4">Chitin-binding type-1 domain-containing protein</fullName>
    </recommendedName>
</protein>
<comment type="caution">
    <text evidence="3">Lacks conserved residue(s) required for the propagation of feature annotation.</text>
</comment>
<evidence type="ECO:0000256" key="3">
    <source>
        <dbReference type="PROSITE-ProRule" id="PRU00261"/>
    </source>
</evidence>
<dbReference type="PROSITE" id="PS50941">
    <property type="entry name" value="CHIT_BIND_I_2"/>
    <property type="match status" value="1"/>
</dbReference>
<dbReference type="OrthoDB" id="4506133at2759"/>
<organism evidence="5 6">
    <name type="scientific">Aspergillus wentii DTO 134E9</name>
    <dbReference type="NCBI Taxonomy" id="1073089"/>
    <lineage>
        <taxon>Eukaryota</taxon>
        <taxon>Fungi</taxon>
        <taxon>Dikarya</taxon>
        <taxon>Ascomycota</taxon>
        <taxon>Pezizomycotina</taxon>
        <taxon>Eurotiomycetes</taxon>
        <taxon>Eurotiomycetidae</taxon>
        <taxon>Eurotiales</taxon>
        <taxon>Aspergillaceae</taxon>
        <taxon>Aspergillus</taxon>
        <taxon>Aspergillus subgen. Cremei</taxon>
    </lineage>
</organism>